<dbReference type="OMA" id="KMASWAD"/>
<evidence type="ECO:0000256" key="2">
    <source>
        <dbReference type="ARBA" id="ARBA00023125"/>
    </source>
</evidence>
<dbReference type="SUPFAM" id="SSF46785">
    <property type="entry name" value="Winged helix' DNA-binding domain"/>
    <property type="match status" value="1"/>
</dbReference>
<feature type="region of interest" description="Disordered" evidence="5">
    <location>
        <begin position="110"/>
        <end position="141"/>
    </location>
</feature>
<name>A0A067CYM0_SAPPC</name>
<dbReference type="GO" id="GO:0003700">
    <property type="term" value="F:DNA-binding transcription factor activity"/>
    <property type="evidence" value="ECO:0007669"/>
    <property type="project" value="InterPro"/>
</dbReference>
<feature type="domain" description="HSF-type DNA-binding" evidence="6">
    <location>
        <begin position="15"/>
        <end position="112"/>
    </location>
</feature>
<reference evidence="7 8" key="1">
    <citation type="journal article" date="2013" name="PLoS Genet.">
        <title>Distinctive expansion of potential virulence genes in the genome of the oomycete fish pathogen Saprolegnia parasitica.</title>
        <authorList>
            <person name="Jiang R.H."/>
            <person name="de Bruijn I."/>
            <person name="Haas B.J."/>
            <person name="Belmonte R."/>
            <person name="Lobach L."/>
            <person name="Christie J."/>
            <person name="van den Ackerveken G."/>
            <person name="Bottin A."/>
            <person name="Bulone V."/>
            <person name="Diaz-Moreno S.M."/>
            <person name="Dumas B."/>
            <person name="Fan L."/>
            <person name="Gaulin E."/>
            <person name="Govers F."/>
            <person name="Grenville-Briggs L.J."/>
            <person name="Horner N.R."/>
            <person name="Levin J.Z."/>
            <person name="Mammella M."/>
            <person name="Meijer H.J."/>
            <person name="Morris P."/>
            <person name="Nusbaum C."/>
            <person name="Oome S."/>
            <person name="Phillips A.J."/>
            <person name="van Rooyen D."/>
            <person name="Rzeszutek E."/>
            <person name="Saraiva M."/>
            <person name="Secombes C.J."/>
            <person name="Seidl M.F."/>
            <person name="Snel B."/>
            <person name="Stassen J.H."/>
            <person name="Sykes S."/>
            <person name="Tripathy S."/>
            <person name="van den Berg H."/>
            <person name="Vega-Arreguin J.C."/>
            <person name="Wawra S."/>
            <person name="Young S.K."/>
            <person name="Zeng Q."/>
            <person name="Dieguez-Uribeondo J."/>
            <person name="Russ C."/>
            <person name="Tyler B.M."/>
            <person name="van West P."/>
        </authorList>
    </citation>
    <scope>NUCLEOTIDE SEQUENCE [LARGE SCALE GENOMIC DNA]</scope>
    <source>
        <strain evidence="7 8">CBS 223.65</strain>
    </source>
</reference>
<dbReference type="SMART" id="SM00415">
    <property type="entry name" value="HSF"/>
    <property type="match status" value="1"/>
</dbReference>
<gene>
    <name evidence="7" type="ORF">SPRG_00435</name>
</gene>
<accession>A0A067CYM0</accession>
<dbReference type="RefSeq" id="XP_012193924.1">
    <property type="nucleotide sequence ID" value="XM_012338534.1"/>
</dbReference>
<organism evidence="7 8">
    <name type="scientific">Saprolegnia parasitica (strain CBS 223.65)</name>
    <dbReference type="NCBI Taxonomy" id="695850"/>
    <lineage>
        <taxon>Eukaryota</taxon>
        <taxon>Sar</taxon>
        <taxon>Stramenopiles</taxon>
        <taxon>Oomycota</taxon>
        <taxon>Saprolegniomycetes</taxon>
        <taxon>Saprolegniales</taxon>
        <taxon>Saprolegniaceae</taxon>
        <taxon>Saprolegnia</taxon>
    </lineage>
</organism>
<dbReference type="STRING" id="695850.A0A067CYM0"/>
<dbReference type="Gene3D" id="1.10.10.10">
    <property type="entry name" value="Winged helix-like DNA-binding domain superfamily/Winged helix DNA-binding domain"/>
    <property type="match status" value="1"/>
</dbReference>
<evidence type="ECO:0000313" key="8">
    <source>
        <dbReference type="Proteomes" id="UP000030745"/>
    </source>
</evidence>
<evidence type="ECO:0000313" key="7">
    <source>
        <dbReference type="EMBL" id="KDO35593.1"/>
    </source>
</evidence>
<dbReference type="PANTHER" id="PTHR10015">
    <property type="entry name" value="HEAT SHOCK TRANSCRIPTION FACTOR"/>
    <property type="match status" value="1"/>
</dbReference>
<keyword evidence="8" id="KW-1185">Reference proteome</keyword>
<dbReference type="KEGG" id="spar:SPRG_00435"/>
<dbReference type="InterPro" id="IPR036388">
    <property type="entry name" value="WH-like_DNA-bd_sf"/>
</dbReference>
<keyword evidence="2" id="KW-0238">DNA-binding</keyword>
<dbReference type="InterPro" id="IPR036390">
    <property type="entry name" value="WH_DNA-bd_sf"/>
</dbReference>
<evidence type="ECO:0000256" key="1">
    <source>
        <dbReference type="ARBA" id="ARBA00004123"/>
    </source>
</evidence>
<dbReference type="PRINTS" id="PR00056">
    <property type="entry name" value="HSFDOMAIN"/>
</dbReference>
<dbReference type="InterPro" id="IPR000232">
    <property type="entry name" value="HSF_DNA-bd"/>
</dbReference>
<dbReference type="VEuPathDB" id="FungiDB:SPRG_00435"/>
<protein>
    <recommendedName>
        <fullName evidence="6">HSF-type DNA-binding domain-containing protein</fullName>
    </recommendedName>
</protein>
<keyword evidence="3" id="KW-0539">Nucleus</keyword>
<proteinExistence type="inferred from homology"/>
<evidence type="ECO:0000256" key="4">
    <source>
        <dbReference type="RuleBase" id="RU004020"/>
    </source>
</evidence>
<comment type="similarity">
    <text evidence="4">Belongs to the HSF family.</text>
</comment>
<comment type="subcellular location">
    <subcellularLocation>
        <location evidence="1">Nucleus</location>
    </subcellularLocation>
</comment>
<dbReference type="FunFam" id="1.10.10.10:FF:000286">
    <property type="entry name" value="Heat shock transcription factor"/>
    <property type="match status" value="1"/>
</dbReference>
<dbReference type="EMBL" id="KK583189">
    <property type="protein sequence ID" value="KDO35593.1"/>
    <property type="molecule type" value="Genomic_DNA"/>
</dbReference>
<dbReference type="Pfam" id="PF00447">
    <property type="entry name" value="HSF_DNA-bind"/>
    <property type="match status" value="1"/>
</dbReference>
<dbReference type="AlphaFoldDB" id="A0A067CYM0"/>
<evidence type="ECO:0000259" key="6">
    <source>
        <dbReference type="SMART" id="SM00415"/>
    </source>
</evidence>
<dbReference type="GO" id="GO:0005634">
    <property type="term" value="C:nucleus"/>
    <property type="evidence" value="ECO:0007669"/>
    <property type="project" value="UniProtKB-SubCell"/>
</dbReference>
<dbReference type="PANTHER" id="PTHR10015:SF427">
    <property type="entry name" value="HEAT SHOCK FACTOR PROTEIN"/>
    <property type="match status" value="1"/>
</dbReference>
<sequence>MASETKPTSASFTTVVAPFLASLYEILSKEDASIVGWCDDGKSFIVHDYDAMERDILPTYFRHNKFASFQRQLNYFGFRKLHKAKENDTSSTYSQPFFIKSDPSRMLQIKRKTQRLKTPTASSTPSSGRRPSSASTPSSSDFSFYNPEMPAFTRSKSMSDPMLYHMNYAPSLSRSSSNPTPFDTTGYDNRPHLDFDPLALESSPFLSVHDHNSYDLRPTLDLYPPQYTPHHQTYHPHPQQQQSTPMHMSMGVDTRMAMEMASMKMASWADVRLEPPTTMSDASSDIQPIPFQCTSGNDSVDFSSEELQMLCDAPLCS</sequence>
<dbReference type="OrthoDB" id="60033at2759"/>
<dbReference type="GO" id="GO:0043565">
    <property type="term" value="F:sequence-specific DNA binding"/>
    <property type="evidence" value="ECO:0007669"/>
    <property type="project" value="InterPro"/>
</dbReference>
<dbReference type="Proteomes" id="UP000030745">
    <property type="component" value="Unassembled WGS sequence"/>
</dbReference>
<evidence type="ECO:0000256" key="3">
    <source>
        <dbReference type="ARBA" id="ARBA00023242"/>
    </source>
</evidence>
<dbReference type="GeneID" id="24123079"/>
<feature type="compositionally biased region" description="Low complexity" evidence="5">
    <location>
        <begin position="118"/>
        <end position="140"/>
    </location>
</feature>
<evidence type="ECO:0000256" key="5">
    <source>
        <dbReference type="SAM" id="MobiDB-lite"/>
    </source>
</evidence>